<dbReference type="AlphaFoldDB" id="A0A0C1Y8P0"/>
<dbReference type="Pfam" id="PF01522">
    <property type="entry name" value="Polysacc_deac_1"/>
    <property type="match status" value="1"/>
</dbReference>
<comment type="caution">
    <text evidence="1">The sequence shown here is derived from an EMBL/GenBank/DDBJ whole genome shotgun (WGS) entry which is preliminary data.</text>
</comment>
<dbReference type="InterPro" id="IPR011330">
    <property type="entry name" value="Glyco_hydro/deAcase_b/a-brl"/>
</dbReference>
<dbReference type="PROSITE" id="PS51677">
    <property type="entry name" value="NODB"/>
    <property type="match status" value="1"/>
</dbReference>
<dbReference type="PANTHER" id="PTHR10587">
    <property type="entry name" value="GLYCOSYL TRANSFERASE-RELATED"/>
    <property type="match status" value="1"/>
</dbReference>
<proteinExistence type="predicted"/>
<dbReference type="InterPro" id="IPR050248">
    <property type="entry name" value="Polysacc_deacetylase_ArnD"/>
</dbReference>
<evidence type="ECO:0000313" key="1">
    <source>
        <dbReference type="EMBL" id="NEV68829.1"/>
    </source>
</evidence>
<organism evidence="1">
    <name type="scientific">Lyngbya confervoides BDU141951</name>
    <dbReference type="NCBI Taxonomy" id="1574623"/>
    <lineage>
        <taxon>Bacteria</taxon>
        <taxon>Bacillati</taxon>
        <taxon>Cyanobacteriota</taxon>
        <taxon>Cyanophyceae</taxon>
        <taxon>Oscillatoriophycideae</taxon>
        <taxon>Oscillatoriales</taxon>
        <taxon>Microcoleaceae</taxon>
        <taxon>Lyngbya</taxon>
    </lineage>
</organism>
<accession>A0A0C1Y8P0</accession>
<gene>
    <name evidence="1" type="ORF">QQ91_017145</name>
</gene>
<protein>
    <submittedName>
        <fullName evidence="1">Polysaccharide deacetylase family protein</fullName>
    </submittedName>
</protein>
<dbReference type="SUPFAM" id="SSF88713">
    <property type="entry name" value="Glycoside hydrolase/deacetylase"/>
    <property type="match status" value="1"/>
</dbReference>
<dbReference type="GO" id="GO:0005975">
    <property type="term" value="P:carbohydrate metabolic process"/>
    <property type="evidence" value="ECO:0007669"/>
    <property type="project" value="InterPro"/>
</dbReference>
<dbReference type="Gene3D" id="3.20.20.370">
    <property type="entry name" value="Glycoside hydrolase/deacetylase"/>
    <property type="match status" value="1"/>
</dbReference>
<dbReference type="GO" id="GO:0016810">
    <property type="term" value="F:hydrolase activity, acting on carbon-nitrogen (but not peptide) bonds"/>
    <property type="evidence" value="ECO:0007669"/>
    <property type="project" value="InterPro"/>
</dbReference>
<reference evidence="1" key="1">
    <citation type="submission" date="2014-11" db="EMBL/GenBank/DDBJ databases">
        <authorList>
            <person name="Malar M.C."/>
            <person name="Sen D."/>
            <person name="Tripathy S."/>
        </authorList>
    </citation>
    <scope>NUCLEOTIDE SEQUENCE</scope>
    <source>
        <strain evidence="1">BDU141951</strain>
    </source>
</reference>
<name>A0A0C1Y8P0_9CYAN</name>
<dbReference type="EMBL" id="JTHE02000003">
    <property type="protein sequence ID" value="NEV68829.1"/>
    <property type="molecule type" value="Genomic_DNA"/>
</dbReference>
<dbReference type="PANTHER" id="PTHR10587:SF137">
    <property type="entry name" value="4-DEOXY-4-FORMAMIDO-L-ARABINOSE-PHOSPHOUNDECAPRENOL DEFORMYLASE ARND-RELATED"/>
    <property type="match status" value="1"/>
</dbReference>
<sequence length="240" mass="27082">MTNLPQKAIENLAWVFPNAVFYKATQAPWVALTIDDVPIPGESAPCSTRWILDAIAEHNQSVSDPAENVRATFFIIGNHLNRDYELLTDMVAQGHELANHGLVDTWPALQSRLAFETHFQHTHDRLIEQVPDSPIRWYRPGRAFYTPYMHEVIRQAPGYEPYFALASMLPLDTLTATADPKFTAGYVAQHVFPGAILLLHGGSVERSKNTAQALRLILPKLRSQGYRVTTLSDLWHQVEE</sequence>
<reference evidence="1" key="2">
    <citation type="journal article" date="2015" name="Genome Announc.">
        <title>Draft Genome Sequence of Filamentous Marine Cyanobacterium Lyngbya confervoides Strain BDU141951.</title>
        <authorList>
            <person name="Chandrababunaidu M.M."/>
            <person name="Sen D."/>
            <person name="Tripathy S."/>
        </authorList>
    </citation>
    <scope>NUCLEOTIDE SEQUENCE</scope>
    <source>
        <strain evidence="1">BDU141951</strain>
    </source>
</reference>
<reference evidence="1" key="3">
    <citation type="submission" date="2020-02" db="EMBL/GenBank/DDBJ databases">
        <authorList>
            <person name="Sarangi A.N."/>
            <person name="Ghosh S."/>
            <person name="Mukherjee M."/>
            <person name="Tripathy S."/>
        </authorList>
    </citation>
    <scope>NUCLEOTIDE SEQUENCE</scope>
    <source>
        <strain evidence="1">BDU141951</strain>
    </source>
</reference>
<dbReference type="InterPro" id="IPR002509">
    <property type="entry name" value="NODB_dom"/>
</dbReference>